<dbReference type="Pfam" id="PF13205">
    <property type="entry name" value="Big_5"/>
    <property type="match status" value="1"/>
</dbReference>
<accession>A0A6M0IFR7</accession>
<dbReference type="EMBL" id="JAAGNZ010000001">
    <property type="protein sequence ID" value="NEU66717.1"/>
    <property type="molecule type" value="Genomic_DNA"/>
</dbReference>
<keyword evidence="2" id="KW-0812">Transmembrane</keyword>
<dbReference type="PROSITE" id="PS51257">
    <property type="entry name" value="PROKAR_LIPOPROTEIN"/>
    <property type="match status" value="1"/>
</dbReference>
<evidence type="ECO:0000256" key="1">
    <source>
        <dbReference type="ARBA" id="ARBA00022729"/>
    </source>
</evidence>
<keyword evidence="2" id="KW-0472">Membrane</keyword>
<dbReference type="InterPro" id="IPR032812">
    <property type="entry name" value="SbsA_Ig"/>
</dbReference>
<keyword evidence="5" id="KW-1185">Reference proteome</keyword>
<comment type="caution">
    <text evidence="4">The sequence shown here is derived from an EMBL/GenBank/DDBJ whole genome shotgun (WGS) entry which is preliminary data.</text>
</comment>
<evidence type="ECO:0000313" key="5">
    <source>
        <dbReference type="Proteomes" id="UP000477386"/>
    </source>
</evidence>
<dbReference type="AlphaFoldDB" id="A0A6M0IFR7"/>
<dbReference type="Gene3D" id="2.60.40.3710">
    <property type="match status" value="1"/>
</dbReference>
<sequence>MIGICKRFWLDSIRLYVMYSLIFLCCCLLFACHQSDQTKLEIRWKGNRATALSIPNQLLDAEPADARTQGLSVRLANKETAILGRYQVVDDATLFEPLIPFTRGLTYTVWFKDRPVGTISVPTLATSDKPTLLAVYPTQDSLPDNLLKIYLHFSRPMREGQSQKFVSLIRDKTDTLHNVFLDLQPELWNADRTLLTLWLDPGRIKRDLIPNKRLGAPLHVGNHYRLAVSAGWPDEQGATLAKTTQKLFVTMQRDSLSPRPSHWTIHQPRTDSTQSLELAFGEPLDHSLLAEALHVSTKMGQPIPGKWTIVDEEKGALFKPDQPWKTGQYTVRIDGRLEDLAGNNLNRPFERDMTRKDNLATAYPFVELTFSVR</sequence>
<dbReference type="Proteomes" id="UP000477386">
    <property type="component" value="Unassembled WGS sequence"/>
</dbReference>
<keyword evidence="1" id="KW-0732">Signal</keyword>
<keyword evidence="2" id="KW-1133">Transmembrane helix</keyword>
<proteinExistence type="predicted"/>
<organism evidence="4 5">
    <name type="scientific">Spirosoma agri</name>
    <dbReference type="NCBI Taxonomy" id="1987381"/>
    <lineage>
        <taxon>Bacteria</taxon>
        <taxon>Pseudomonadati</taxon>
        <taxon>Bacteroidota</taxon>
        <taxon>Cytophagia</taxon>
        <taxon>Cytophagales</taxon>
        <taxon>Cytophagaceae</taxon>
        <taxon>Spirosoma</taxon>
    </lineage>
</organism>
<feature type="domain" description="SbsA Ig-like" evidence="3">
    <location>
        <begin position="271"/>
        <end position="349"/>
    </location>
</feature>
<feature type="transmembrane region" description="Helical" evidence="2">
    <location>
        <begin position="12"/>
        <end position="31"/>
    </location>
</feature>
<evidence type="ECO:0000313" key="4">
    <source>
        <dbReference type="EMBL" id="NEU66717.1"/>
    </source>
</evidence>
<protein>
    <submittedName>
        <fullName evidence="4">Ig-like domain-containing protein</fullName>
    </submittedName>
</protein>
<evidence type="ECO:0000259" key="3">
    <source>
        <dbReference type="Pfam" id="PF13205"/>
    </source>
</evidence>
<reference evidence="4 5" key="1">
    <citation type="submission" date="2020-02" db="EMBL/GenBank/DDBJ databases">
        <title>Draft genome sequence of two Spirosoma agri KCTC 52727 and Spirosoma terrae KCTC 52035.</title>
        <authorList>
            <person name="Rojas J."/>
            <person name="Ambika Manirajan B."/>
            <person name="Ratering S."/>
            <person name="Suarez C."/>
            <person name="Schnell S."/>
        </authorList>
    </citation>
    <scope>NUCLEOTIDE SEQUENCE [LARGE SCALE GENOMIC DNA]</scope>
    <source>
        <strain evidence="4 5">KCTC 52727</strain>
    </source>
</reference>
<name>A0A6M0IFR7_9BACT</name>
<gene>
    <name evidence="4" type="ORF">GK091_07475</name>
</gene>
<evidence type="ECO:0000256" key="2">
    <source>
        <dbReference type="SAM" id="Phobius"/>
    </source>
</evidence>